<dbReference type="RefSeq" id="WP_344827316.1">
    <property type="nucleotide sequence ID" value="NZ_BAAAUV010000006.1"/>
</dbReference>
<dbReference type="Gene3D" id="3.10.129.10">
    <property type="entry name" value="Hotdog Thioesterase"/>
    <property type="match status" value="1"/>
</dbReference>
<sequence length="213" mass="23125">MRPWIFGARALPEQERFAREVRELCSAALSLEHPEPALEEITLALAGARRRIAAAGPADQRPRVGDLAGGEGRVYLDHGRDVGAFNPMFPVYRIEVESPSRATGTVRFPLCYEGPPGLVHGGFLAVFADCAVQHHNCAAGLTGRTRGLELRYRRPVPVLADLEFTIDRTVRDGSVHSELSLTRDGAPLCTATTSAVAGDHAKLPTVSPRRRRA</sequence>
<dbReference type="Proteomes" id="UP001501237">
    <property type="component" value="Unassembled WGS sequence"/>
</dbReference>
<evidence type="ECO:0000313" key="1">
    <source>
        <dbReference type="EMBL" id="GAA3209732.1"/>
    </source>
</evidence>
<evidence type="ECO:0000313" key="2">
    <source>
        <dbReference type="Proteomes" id="UP001501237"/>
    </source>
</evidence>
<dbReference type="SUPFAM" id="SSF54637">
    <property type="entry name" value="Thioesterase/thiol ester dehydrase-isomerase"/>
    <property type="match status" value="1"/>
</dbReference>
<keyword evidence="2" id="KW-1185">Reference proteome</keyword>
<dbReference type="InterPro" id="IPR029069">
    <property type="entry name" value="HotDog_dom_sf"/>
</dbReference>
<comment type="caution">
    <text evidence="1">The sequence shown here is derived from an EMBL/GenBank/DDBJ whole genome shotgun (WGS) entry which is preliminary data.</text>
</comment>
<accession>A0ABP6QB66</accession>
<dbReference type="EMBL" id="BAAAUV010000006">
    <property type="protein sequence ID" value="GAA3209732.1"/>
    <property type="molecule type" value="Genomic_DNA"/>
</dbReference>
<proteinExistence type="predicted"/>
<protein>
    <submittedName>
        <fullName evidence="1">PaaI family thioesterase</fullName>
    </submittedName>
</protein>
<reference evidence="2" key="1">
    <citation type="journal article" date="2019" name="Int. J. Syst. Evol. Microbiol.">
        <title>The Global Catalogue of Microorganisms (GCM) 10K type strain sequencing project: providing services to taxonomists for standard genome sequencing and annotation.</title>
        <authorList>
            <consortium name="The Broad Institute Genomics Platform"/>
            <consortium name="The Broad Institute Genome Sequencing Center for Infectious Disease"/>
            <person name="Wu L."/>
            <person name="Ma J."/>
        </authorList>
    </citation>
    <scope>NUCLEOTIDE SEQUENCE [LARGE SCALE GENOMIC DNA]</scope>
    <source>
        <strain evidence="2">JCM 9377</strain>
    </source>
</reference>
<name>A0ABP6QB66_9ACTN</name>
<organism evidence="1 2">
    <name type="scientific">Actinocorallia longicatena</name>
    <dbReference type="NCBI Taxonomy" id="111803"/>
    <lineage>
        <taxon>Bacteria</taxon>
        <taxon>Bacillati</taxon>
        <taxon>Actinomycetota</taxon>
        <taxon>Actinomycetes</taxon>
        <taxon>Streptosporangiales</taxon>
        <taxon>Thermomonosporaceae</taxon>
        <taxon>Actinocorallia</taxon>
    </lineage>
</organism>
<gene>
    <name evidence="1" type="ORF">GCM10010468_27280</name>
</gene>